<feature type="signal peptide" evidence="2">
    <location>
        <begin position="1"/>
        <end position="17"/>
    </location>
</feature>
<dbReference type="STRING" id="76193.A0A194RCJ6"/>
<accession>A0A194RCJ6</accession>
<evidence type="ECO:0000313" key="3">
    <source>
        <dbReference type="EMBL" id="KPJ15194.1"/>
    </source>
</evidence>
<reference evidence="3 4" key="1">
    <citation type="journal article" date="2015" name="Nat. Commun.">
        <title>Outbred genome sequencing and CRISPR/Cas9 gene editing in butterflies.</title>
        <authorList>
            <person name="Li X."/>
            <person name="Fan D."/>
            <person name="Zhang W."/>
            <person name="Liu G."/>
            <person name="Zhang L."/>
            <person name="Zhao L."/>
            <person name="Fang X."/>
            <person name="Chen L."/>
            <person name="Dong Y."/>
            <person name="Chen Y."/>
            <person name="Ding Y."/>
            <person name="Zhao R."/>
            <person name="Feng M."/>
            <person name="Zhu Y."/>
            <person name="Feng Y."/>
            <person name="Jiang X."/>
            <person name="Zhu D."/>
            <person name="Xiang H."/>
            <person name="Feng X."/>
            <person name="Li S."/>
            <person name="Wang J."/>
            <person name="Zhang G."/>
            <person name="Kronforst M.R."/>
            <person name="Wang W."/>
        </authorList>
    </citation>
    <scope>NUCLEOTIDE SEQUENCE [LARGE SCALE GENOMIC DNA]</scope>
    <source>
        <strain evidence="3">Ya'a_city_454_Pm</strain>
        <tissue evidence="3">Whole body</tissue>
    </source>
</reference>
<dbReference type="Gene3D" id="1.20.1070.10">
    <property type="entry name" value="Rhodopsin 7-helix transmembrane proteins"/>
    <property type="match status" value="1"/>
</dbReference>
<evidence type="ECO:0008006" key="5">
    <source>
        <dbReference type="Google" id="ProtNLM"/>
    </source>
</evidence>
<keyword evidence="4" id="KW-1185">Reference proteome</keyword>
<dbReference type="InterPro" id="IPR052808">
    <property type="entry name" value="GPCR_Mth-like"/>
</dbReference>
<dbReference type="EMBL" id="KQ460398">
    <property type="protein sequence ID" value="KPJ15194.1"/>
    <property type="molecule type" value="Genomic_DNA"/>
</dbReference>
<keyword evidence="1" id="KW-1133">Transmembrane helix</keyword>
<evidence type="ECO:0000313" key="4">
    <source>
        <dbReference type="Proteomes" id="UP000053240"/>
    </source>
</evidence>
<proteinExistence type="predicted"/>
<keyword evidence="2" id="KW-0732">Signal</keyword>
<protein>
    <recommendedName>
        <fullName evidence="5">Methuselah N-terminal domain-containing protein</fullName>
    </recommendedName>
</protein>
<dbReference type="PANTHER" id="PTHR46953:SF1">
    <property type="entry name" value="G-PROTEIN COUPLED RECEPTOR MTH-LIKE 1-RELATED"/>
    <property type="match status" value="1"/>
</dbReference>
<dbReference type="AlphaFoldDB" id="A0A194RCJ6"/>
<feature type="chain" id="PRO_5008265082" description="Methuselah N-terminal domain-containing protein" evidence="2">
    <location>
        <begin position="18"/>
        <end position="476"/>
    </location>
</feature>
<dbReference type="InParanoid" id="A0A194RCJ6"/>
<keyword evidence="1" id="KW-0812">Transmembrane</keyword>
<gene>
    <name evidence="3" type="ORF">RR48_09221</name>
</gene>
<evidence type="ECO:0000256" key="2">
    <source>
        <dbReference type="SAM" id="SignalP"/>
    </source>
</evidence>
<name>A0A194RCJ6_PAPMA</name>
<sequence>MWFPVYVCYFLVTVAAAGDFFSNGEPTVFRKCCPRQHSLVKVVTDHYKHFDCLDRLSLAQTYNISYSPLIISDERFVTVDYGLPILCDGINMIVSAVDLEAKLSTSLNICYDRLVAEVSNGTLMPYIPQTIGLTCINNETETKSESALQINHVRKCCKKGQVFSARYHVCVDSGDNDEQWIVDRLNLTDSYVYEVDIGLQCKSDEYAVELRQRDYTFSVDKNVLIATNRNDRSKTDSLMKGEWCMDQGYDMEDMVAKICTRNCATFNAFCVRKCCPEGYHYKVRRCNSLVSSCVPNVDEQNYFQPMYYLEPLRNDHFGLTDIMGIRTNLECPDGKFVLNRSDPRDNHRLTAEGLLESSISLTSDYCIEMFDRRHCPENDVISSTVLCFIAAEKIKDFRVAFVINSISSVCLALTLIVYCALPELRNLHGQTLICHVSMMLLAYSCLARVQYSPVFDKLTCKLLGNLYPQLLYKLVK</sequence>
<keyword evidence="1" id="KW-0472">Membrane</keyword>
<dbReference type="PANTHER" id="PTHR46953">
    <property type="entry name" value="G-PROTEIN COUPLED RECEPTOR MTH-LIKE 1-RELATED"/>
    <property type="match status" value="1"/>
</dbReference>
<organism evidence="3 4">
    <name type="scientific">Papilio machaon</name>
    <name type="common">Old World swallowtail butterfly</name>
    <dbReference type="NCBI Taxonomy" id="76193"/>
    <lineage>
        <taxon>Eukaryota</taxon>
        <taxon>Metazoa</taxon>
        <taxon>Ecdysozoa</taxon>
        <taxon>Arthropoda</taxon>
        <taxon>Hexapoda</taxon>
        <taxon>Insecta</taxon>
        <taxon>Pterygota</taxon>
        <taxon>Neoptera</taxon>
        <taxon>Endopterygota</taxon>
        <taxon>Lepidoptera</taxon>
        <taxon>Glossata</taxon>
        <taxon>Ditrysia</taxon>
        <taxon>Papilionoidea</taxon>
        <taxon>Papilionidae</taxon>
        <taxon>Papilioninae</taxon>
        <taxon>Papilio</taxon>
    </lineage>
</organism>
<dbReference type="Proteomes" id="UP000053240">
    <property type="component" value="Unassembled WGS sequence"/>
</dbReference>
<feature type="transmembrane region" description="Helical" evidence="1">
    <location>
        <begin position="399"/>
        <end position="420"/>
    </location>
</feature>
<evidence type="ECO:0000256" key="1">
    <source>
        <dbReference type="SAM" id="Phobius"/>
    </source>
</evidence>